<reference evidence="2 3" key="1">
    <citation type="submission" date="2018-10" db="EMBL/GenBank/DDBJ databases">
        <title>Draft genome sequence of Bacillus salarius IM0101, isolated from a hypersaline soil in Inner Mongolia, China.</title>
        <authorList>
            <person name="Yamprayoonswat W."/>
            <person name="Boonvisut S."/>
            <person name="Jumpathong W."/>
            <person name="Sittihan S."/>
            <person name="Ruangsuj P."/>
            <person name="Wanthongcharoen S."/>
            <person name="Thongpramul N."/>
            <person name="Pimmason S."/>
            <person name="Yu B."/>
            <person name="Yasawong M."/>
        </authorList>
    </citation>
    <scope>NUCLEOTIDE SEQUENCE [LARGE SCALE GENOMIC DNA]</scope>
    <source>
        <strain evidence="2 3">IM0101</strain>
    </source>
</reference>
<proteinExistence type="predicted"/>
<evidence type="ECO:0000313" key="2">
    <source>
        <dbReference type="EMBL" id="RSL35244.1"/>
    </source>
</evidence>
<evidence type="ECO:0000313" key="3">
    <source>
        <dbReference type="Proteomes" id="UP000275076"/>
    </source>
</evidence>
<comment type="caution">
    <text evidence="2">The sequence shown here is derived from an EMBL/GenBank/DDBJ whole genome shotgun (WGS) entry which is preliminary data.</text>
</comment>
<dbReference type="Proteomes" id="UP000275076">
    <property type="component" value="Unassembled WGS sequence"/>
</dbReference>
<gene>
    <name evidence="2" type="ORF">D7Z54_01355</name>
</gene>
<organism evidence="2 3">
    <name type="scientific">Salibacterium salarium</name>
    <dbReference type="NCBI Taxonomy" id="284579"/>
    <lineage>
        <taxon>Bacteria</taxon>
        <taxon>Bacillati</taxon>
        <taxon>Bacillota</taxon>
        <taxon>Bacilli</taxon>
        <taxon>Bacillales</taxon>
        <taxon>Bacillaceae</taxon>
    </lineage>
</organism>
<evidence type="ECO:0000256" key="1">
    <source>
        <dbReference type="SAM" id="Phobius"/>
    </source>
</evidence>
<dbReference type="EMBL" id="RBVX01000001">
    <property type="protein sequence ID" value="RSL35244.1"/>
    <property type="molecule type" value="Genomic_DNA"/>
</dbReference>
<keyword evidence="1" id="KW-1133">Transmembrane helix</keyword>
<feature type="transmembrane region" description="Helical" evidence="1">
    <location>
        <begin position="29"/>
        <end position="49"/>
    </location>
</feature>
<name>A0A3R9QQC2_9BACI</name>
<feature type="transmembrane region" description="Helical" evidence="1">
    <location>
        <begin position="7"/>
        <end position="23"/>
    </location>
</feature>
<keyword evidence="1" id="KW-0812">Transmembrane</keyword>
<protein>
    <submittedName>
        <fullName evidence="2">Uncharacterized protein</fullName>
    </submittedName>
</protein>
<accession>A0A3R9QQC2</accession>
<sequence length="59" mass="7365">MFKSSIRFPLIFFVITTVWQFITNEHVEWIDNIGIFFTMFLLLILYNWSKTPYKWKKDR</sequence>
<keyword evidence="3" id="KW-1185">Reference proteome</keyword>
<dbReference type="AlphaFoldDB" id="A0A3R9QQC2"/>
<keyword evidence="1" id="KW-0472">Membrane</keyword>